<dbReference type="PANTHER" id="PTHR43591:SF10">
    <property type="entry name" value="ABC TRANSMEMBRANE TYPE-1 DOMAIN-CONTAINING PROTEIN-RELATED"/>
    <property type="match status" value="1"/>
</dbReference>
<dbReference type="AlphaFoldDB" id="A0A3N4IXQ0"/>
<evidence type="ECO:0000313" key="3">
    <source>
        <dbReference type="Proteomes" id="UP000276215"/>
    </source>
</evidence>
<dbReference type="Pfam" id="PF13489">
    <property type="entry name" value="Methyltransf_23"/>
    <property type="match status" value="1"/>
</dbReference>
<dbReference type="SUPFAM" id="SSF53335">
    <property type="entry name" value="S-adenosyl-L-methionine-dependent methyltransferases"/>
    <property type="match status" value="1"/>
</dbReference>
<dbReference type="OrthoDB" id="2013972at2759"/>
<dbReference type="PANTHER" id="PTHR43591">
    <property type="entry name" value="METHYLTRANSFERASE"/>
    <property type="match status" value="1"/>
</dbReference>
<proteinExistence type="predicted"/>
<dbReference type="GO" id="GO:0032259">
    <property type="term" value="P:methylation"/>
    <property type="evidence" value="ECO:0007669"/>
    <property type="project" value="UniProtKB-KW"/>
</dbReference>
<dbReference type="GO" id="GO:0008168">
    <property type="term" value="F:methyltransferase activity"/>
    <property type="evidence" value="ECO:0007669"/>
    <property type="project" value="UniProtKB-KW"/>
</dbReference>
<dbReference type="Proteomes" id="UP000276215">
    <property type="component" value="Unassembled WGS sequence"/>
</dbReference>
<dbReference type="InterPro" id="IPR029063">
    <property type="entry name" value="SAM-dependent_MTases_sf"/>
</dbReference>
<keyword evidence="2" id="KW-0808">Transferase</keyword>
<keyword evidence="3" id="KW-1185">Reference proteome</keyword>
<organism evidence="2 3">
    <name type="scientific">Choiromyces venosus 120613-1</name>
    <dbReference type="NCBI Taxonomy" id="1336337"/>
    <lineage>
        <taxon>Eukaryota</taxon>
        <taxon>Fungi</taxon>
        <taxon>Dikarya</taxon>
        <taxon>Ascomycota</taxon>
        <taxon>Pezizomycotina</taxon>
        <taxon>Pezizomycetes</taxon>
        <taxon>Pezizales</taxon>
        <taxon>Tuberaceae</taxon>
        <taxon>Choiromyces</taxon>
    </lineage>
</organism>
<accession>A0A3N4IXQ0</accession>
<name>A0A3N4IXQ0_9PEZI</name>
<reference evidence="2 3" key="1">
    <citation type="journal article" date="2018" name="Nat. Ecol. Evol.">
        <title>Pezizomycetes genomes reveal the molecular basis of ectomycorrhizal truffle lifestyle.</title>
        <authorList>
            <person name="Murat C."/>
            <person name="Payen T."/>
            <person name="Noel B."/>
            <person name="Kuo A."/>
            <person name="Morin E."/>
            <person name="Chen J."/>
            <person name="Kohler A."/>
            <person name="Krizsan K."/>
            <person name="Balestrini R."/>
            <person name="Da Silva C."/>
            <person name="Montanini B."/>
            <person name="Hainaut M."/>
            <person name="Levati E."/>
            <person name="Barry K.W."/>
            <person name="Belfiori B."/>
            <person name="Cichocki N."/>
            <person name="Clum A."/>
            <person name="Dockter R.B."/>
            <person name="Fauchery L."/>
            <person name="Guy J."/>
            <person name="Iotti M."/>
            <person name="Le Tacon F."/>
            <person name="Lindquist E.A."/>
            <person name="Lipzen A."/>
            <person name="Malagnac F."/>
            <person name="Mello A."/>
            <person name="Molinier V."/>
            <person name="Miyauchi S."/>
            <person name="Poulain J."/>
            <person name="Riccioni C."/>
            <person name="Rubini A."/>
            <person name="Sitrit Y."/>
            <person name="Splivallo R."/>
            <person name="Traeger S."/>
            <person name="Wang M."/>
            <person name="Zifcakova L."/>
            <person name="Wipf D."/>
            <person name="Zambonelli A."/>
            <person name="Paolocci F."/>
            <person name="Nowrousian M."/>
            <person name="Ottonello S."/>
            <person name="Baldrian P."/>
            <person name="Spatafora J.W."/>
            <person name="Henrissat B."/>
            <person name="Nagy L.G."/>
            <person name="Aury J.M."/>
            <person name="Wincker P."/>
            <person name="Grigoriev I.V."/>
            <person name="Bonfante P."/>
            <person name="Martin F.M."/>
        </authorList>
    </citation>
    <scope>NUCLEOTIDE SEQUENCE [LARGE SCALE GENOMIC DNA]</scope>
    <source>
        <strain evidence="2 3">120613-1</strain>
    </source>
</reference>
<dbReference type="Gene3D" id="3.40.50.150">
    <property type="entry name" value="Vaccinia Virus protein VP39"/>
    <property type="match status" value="1"/>
</dbReference>
<feature type="region of interest" description="Disordered" evidence="1">
    <location>
        <begin position="1"/>
        <end position="31"/>
    </location>
</feature>
<keyword evidence="2" id="KW-0489">Methyltransferase</keyword>
<dbReference type="EMBL" id="ML120614">
    <property type="protein sequence ID" value="RPA89091.1"/>
    <property type="molecule type" value="Genomic_DNA"/>
</dbReference>
<dbReference type="CDD" id="cd02440">
    <property type="entry name" value="AdoMet_MTases"/>
    <property type="match status" value="1"/>
</dbReference>
<gene>
    <name evidence="2" type="ORF">L873DRAFT_1796307</name>
</gene>
<evidence type="ECO:0000256" key="1">
    <source>
        <dbReference type="SAM" id="MobiDB-lite"/>
    </source>
</evidence>
<feature type="compositionally biased region" description="Acidic residues" evidence="1">
    <location>
        <begin position="12"/>
        <end position="24"/>
    </location>
</feature>
<sequence>MKTKHEKPIEAIGEDQYYDTDGGESTETTSLSSSITNYVYENGRRYNSKYREGNYAFPNDEKENARLELIHHVFTSLFGGRLYFAPLRTLKRVLDIGTGTGNWAIDMADTHKDTTIIGTDISPIQPSWSPPNVRFEIDDAESDWNYAPDSFDYIHFRHLIGSIADWPRLIRQSYNVLKPGAWLEGQECYFYPTTDDSSLPESSAFKRWHNLITEASIRANRRLLTAAKIKGWFEDAGFVDVTETVIKLPNGAWPKDPRLKEIGAHQMNTIFDGLDAISLSLFTHMLGWKMEEVNSFLTEVKVDLKDRRIHSYYPV</sequence>
<evidence type="ECO:0000313" key="2">
    <source>
        <dbReference type="EMBL" id="RPA89091.1"/>
    </source>
</evidence>
<dbReference type="STRING" id="1336337.A0A3N4IXQ0"/>
<protein>
    <submittedName>
        <fullName evidence="2">S-adenosyl-L-methionine-dependent methyltransferase</fullName>
    </submittedName>
</protein>